<proteinExistence type="predicted"/>
<evidence type="ECO:0000256" key="1">
    <source>
        <dbReference type="SAM" id="Coils"/>
    </source>
</evidence>
<evidence type="ECO:0000313" key="3">
    <source>
        <dbReference type="EMBL" id="GAA0148249.1"/>
    </source>
</evidence>
<evidence type="ECO:0000256" key="2">
    <source>
        <dbReference type="SAM" id="MobiDB-lite"/>
    </source>
</evidence>
<comment type="caution">
    <text evidence="3">The sequence shown here is derived from an EMBL/GenBank/DDBJ whole genome shotgun (WGS) entry which is preliminary data.</text>
</comment>
<dbReference type="AlphaFoldDB" id="A0AAV3P9I8"/>
<feature type="compositionally biased region" description="Acidic residues" evidence="2">
    <location>
        <begin position="147"/>
        <end position="156"/>
    </location>
</feature>
<sequence length="164" mass="18880">MEEDLKKVKGELVESQLIKVLLNTEKKKLAKDYQGFPETSRATQEAKRLEEEVKRLEDEASQHSKKLWAAVENYKQSFEFEGALIVVVESFKKSSEFLDALGVNVVYGAYSFVRKYKEKYPELRSDYEEFQEDYNSSWFADLNLDAPSEDEEDEEAAPPSSNAA</sequence>
<reference evidence="3 4" key="1">
    <citation type="submission" date="2024-01" db="EMBL/GenBank/DDBJ databases">
        <title>The complete chloroplast genome sequence of Lithospermum erythrorhizon: insights into the phylogenetic relationship among Boraginaceae species and the maternal lineages of purple gromwells.</title>
        <authorList>
            <person name="Okada T."/>
            <person name="Watanabe K."/>
        </authorList>
    </citation>
    <scope>NUCLEOTIDE SEQUENCE [LARGE SCALE GENOMIC DNA]</scope>
</reference>
<keyword evidence="1" id="KW-0175">Coiled coil</keyword>
<protein>
    <submittedName>
        <fullName evidence="3">Uncharacterized protein</fullName>
    </submittedName>
</protein>
<keyword evidence="4" id="KW-1185">Reference proteome</keyword>
<evidence type="ECO:0000313" key="4">
    <source>
        <dbReference type="Proteomes" id="UP001454036"/>
    </source>
</evidence>
<gene>
    <name evidence="3" type="ORF">LIER_42986</name>
</gene>
<dbReference type="EMBL" id="BAABME010032092">
    <property type="protein sequence ID" value="GAA0148249.1"/>
    <property type="molecule type" value="Genomic_DNA"/>
</dbReference>
<feature type="coiled-coil region" evidence="1">
    <location>
        <begin position="39"/>
        <end position="66"/>
    </location>
</feature>
<accession>A0AAV3P9I8</accession>
<name>A0AAV3P9I8_LITER</name>
<organism evidence="3 4">
    <name type="scientific">Lithospermum erythrorhizon</name>
    <name type="common">Purple gromwell</name>
    <name type="synonym">Lithospermum officinale var. erythrorhizon</name>
    <dbReference type="NCBI Taxonomy" id="34254"/>
    <lineage>
        <taxon>Eukaryota</taxon>
        <taxon>Viridiplantae</taxon>
        <taxon>Streptophyta</taxon>
        <taxon>Embryophyta</taxon>
        <taxon>Tracheophyta</taxon>
        <taxon>Spermatophyta</taxon>
        <taxon>Magnoliopsida</taxon>
        <taxon>eudicotyledons</taxon>
        <taxon>Gunneridae</taxon>
        <taxon>Pentapetalae</taxon>
        <taxon>asterids</taxon>
        <taxon>lamiids</taxon>
        <taxon>Boraginales</taxon>
        <taxon>Boraginaceae</taxon>
        <taxon>Boraginoideae</taxon>
        <taxon>Lithospermeae</taxon>
        <taxon>Lithospermum</taxon>
    </lineage>
</organism>
<feature type="region of interest" description="Disordered" evidence="2">
    <location>
        <begin position="141"/>
        <end position="164"/>
    </location>
</feature>
<dbReference type="Proteomes" id="UP001454036">
    <property type="component" value="Unassembled WGS sequence"/>
</dbReference>